<comment type="caution">
    <text evidence="2">The sequence shown here is derived from an EMBL/GenBank/DDBJ whole genome shotgun (WGS) entry which is preliminary data.</text>
</comment>
<dbReference type="InterPro" id="IPR000073">
    <property type="entry name" value="AB_hydrolase_1"/>
</dbReference>
<dbReference type="Gene3D" id="3.40.50.1820">
    <property type="entry name" value="alpha/beta hydrolase"/>
    <property type="match status" value="1"/>
</dbReference>
<dbReference type="SUPFAM" id="SSF53474">
    <property type="entry name" value="alpha/beta-Hydrolases"/>
    <property type="match status" value="1"/>
</dbReference>
<gene>
    <name evidence="2" type="ORF">JCM17846_26910</name>
</gene>
<dbReference type="Pfam" id="PF12697">
    <property type="entry name" value="Abhydrolase_6"/>
    <property type="match status" value="1"/>
</dbReference>
<dbReference type="InterPro" id="IPR029058">
    <property type="entry name" value="AB_hydrolase_fold"/>
</dbReference>
<accession>A0A5A7ND54</accession>
<dbReference type="Proteomes" id="UP000324996">
    <property type="component" value="Unassembled WGS sequence"/>
</dbReference>
<proteinExistence type="predicted"/>
<sequence length="116" mass="12785">MGLAQSSIIPIGHSLGGLLALELAARPDAAHPLAILIDPAPLIRSPSVQRSLARTQQMIREVGRRRTQQILGDKVFFRRTDPPELPDDVQRIAARTDEEAAIRTWDAIVAIRPKSH</sequence>
<dbReference type="AlphaFoldDB" id="A0A5A7ND54"/>
<keyword evidence="3" id="KW-1185">Reference proteome</keyword>
<dbReference type="EMBL" id="BKCN01000016">
    <property type="protein sequence ID" value="GER05009.1"/>
    <property type="molecule type" value="Genomic_DNA"/>
</dbReference>
<evidence type="ECO:0000313" key="3">
    <source>
        <dbReference type="Proteomes" id="UP000324996"/>
    </source>
</evidence>
<reference evidence="2 3" key="1">
    <citation type="submission" date="2019-09" db="EMBL/GenBank/DDBJ databases">
        <title>NBRP : Genome information of microbial organism related human and environment.</title>
        <authorList>
            <person name="Hattori M."/>
            <person name="Oshima K."/>
            <person name="Inaba H."/>
            <person name="Suda W."/>
            <person name="Sakamoto M."/>
            <person name="Iino T."/>
            <person name="Kitahara M."/>
            <person name="Oshida Y."/>
            <person name="Iida T."/>
            <person name="Kudo T."/>
            <person name="Itoh T."/>
            <person name="Ohkuma M."/>
        </authorList>
    </citation>
    <scope>NUCLEOTIDE SEQUENCE [LARGE SCALE GENOMIC DNA]</scope>
    <source>
        <strain evidence="2 3">Q-1</strain>
    </source>
</reference>
<organism evidence="2 3">
    <name type="scientific">Iodidimonas nitroreducens</name>
    <dbReference type="NCBI Taxonomy" id="1236968"/>
    <lineage>
        <taxon>Bacteria</taxon>
        <taxon>Pseudomonadati</taxon>
        <taxon>Pseudomonadota</taxon>
        <taxon>Alphaproteobacteria</taxon>
        <taxon>Iodidimonadales</taxon>
        <taxon>Iodidimonadaceae</taxon>
        <taxon>Iodidimonas</taxon>
    </lineage>
</organism>
<name>A0A5A7ND54_9PROT</name>
<evidence type="ECO:0000313" key="2">
    <source>
        <dbReference type="EMBL" id="GER05009.1"/>
    </source>
</evidence>
<protein>
    <recommendedName>
        <fullName evidence="1">AB hydrolase-1 domain-containing protein</fullName>
    </recommendedName>
</protein>
<feature type="domain" description="AB hydrolase-1" evidence="1">
    <location>
        <begin position="8"/>
        <end position="94"/>
    </location>
</feature>
<evidence type="ECO:0000259" key="1">
    <source>
        <dbReference type="Pfam" id="PF12697"/>
    </source>
</evidence>